<comment type="caution">
    <text evidence="2">The sequence shown here is derived from an EMBL/GenBank/DDBJ whole genome shotgun (WGS) entry which is preliminary data.</text>
</comment>
<gene>
    <name evidence="2" type="ORF">GCM10010302_67470</name>
</gene>
<feature type="compositionally biased region" description="Low complexity" evidence="1">
    <location>
        <begin position="24"/>
        <end position="39"/>
    </location>
</feature>
<name>A0ABN0VWL8_9ACTN</name>
<evidence type="ECO:0000313" key="2">
    <source>
        <dbReference type="EMBL" id="GAA0318885.1"/>
    </source>
</evidence>
<sequence>MSFPTLAGPWQAIGGHGRRDGYHSDAPVPAAPSAAPFRSAESRKEPQNATADTESA</sequence>
<protein>
    <submittedName>
        <fullName evidence="2">Uncharacterized protein</fullName>
    </submittedName>
</protein>
<accession>A0ABN0VWL8</accession>
<feature type="region of interest" description="Disordered" evidence="1">
    <location>
        <begin position="1"/>
        <end position="56"/>
    </location>
</feature>
<reference evidence="2 3" key="1">
    <citation type="journal article" date="2019" name="Int. J. Syst. Evol. Microbiol.">
        <title>The Global Catalogue of Microorganisms (GCM) 10K type strain sequencing project: providing services to taxonomists for standard genome sequencing and annotation.</title>
        <authorList>
            <consortium name="The Broad Institute Genomics Platform"/>
            <consortium name="The Broad Institute Genome Sequencing Center for Infectious Disease"/>
            <person name="Wu L."/>
            <person name="Ma J."/>
        </authorList>
    </citation>
    <scope>NUCLEOTIDE SEQUENCE [LARGE SCALE GENOMIC DNA]</scope>
    <source>
        <strain evidence="2 3">JCM 4505</strain>
    </source>
</reference>
<evidence type="ECO:0000256" key="1">
    <source>
        <dbReference type="SAM" id="MobiDB-lite"/>
    </source>
</evidence>
<organism evidence="2 3">
    <name type="scientific">Streptomyces polychromogenes</name>
    <dbReference type="NCBI Taxonomy" id="67342"/>
    <lineage>
        <taxon>Bacteria</taxon>
        <taxon>Bacillati</taxon>
        <taxon>Actinomycetota</taxon>
        <taxon>Actinomycetes</taxon>
        <taxon>Kitasatosporales</taxon>
        <taxon>Streptomycetaceae</taxon>
        <taxon>Streptomyces</taxon>
    </lineage>
</organism>
<dbReference type="Proteomes" id="UP001501867">
    <property type="component" value="Unassembled WGS sequence"/>
</dbReference>
<evidence type="ECO:0000313" key="3">
    <source>
        <dbReference type="Proteomes" id="UP001501867"/>
    </source>
</evidence>
<keyword evidence="3" id="KW-1185">Reference proteome</keyword>
<proteinExistence type="predicted"/>
<feature type="compositionally biased region" description="Polar residues" evidence="1">
    <location>
        <begin position="47"/>
        <end position="56"/>
    </location>
</feature>
<dbReference type="EMBL" id="BAAABV010000028">
    <property type="protein sequence ID" value="GAA0318885.1"/>
    <property type="molecule type" value="Genomic_DNA"/>
</dbReference>